<evidence type="ECO:0000313" key="4">
    <source>
        <dbReference type="Proteomes" id="UP000316706"/>
    </source>
</evidence>
<comment type="caution">
    <text evidence="3">The sequence shown here is derived from an EMBL/GenBank/DDBJ whole genome shotgun (WGS) entry which is preliminary data.</text>
</comment>
<dbReference type="PANTHER" id="PTHR42951">
    <property type="entry name" value="METALLO-BETA-LACTAMASE DOMAIN-CONTAINING"/>
    <property type="match status" value="1"/>
</dbReference>
<dbReference type="PANTHER" id="PTHR42951:SF20">
    <property type="entry name" value="BETA LACTAMASE"/>
    <property type="match status" value="1"/>
</dbReference>
<gene>
    <name evidence="3" type="ORF">FHX41_3578</name>
</gene>
<dbReference type="Pfam" id="PF00753">
    <property type="entry name" value="Lactamase_B"/>
    <property type="match status" value="1"/>
</dbReference>
<evidence type="ECO:0000313" key="3">
    <source>
        <dbReference type="EMBL" id="TQM69862.1"/>
    </source>
</evidence>
<feature type="region of interest" description="Disordered" evidence="1">
    <location>
        <begin position="1"/>
        <end position="24"/>
    </location>
</feature>
<reference evidence="3 4" key="1">
    <citation type="submission" date="2019-06" db="EMBL/GenBank/DDBJ databases">
        <title>Sequencing the genomes of 1000 actinobacteria strains.</title>
        <authorList>
            <person name="Klenk H.-P."/>
        </authorList>
    </citation>
    <scope>NUCLEOTIDE SEQUENCE [LARGE SCALE GENOMIC DNA]</scope>
    <source>
        <strain evidence="3 4">DSM 45043</strain>
    </source>
</reference>
<dbReference type="GO" id="GO:0016787">
    <property type="term" value="F:hydrolase activity"/>
    <property type="evidence" value="ECO:0007669"/>
    <property type="project" value="UniProtKB-KW"/>
</dbReference>
<dbReference type="InterPro" id="IPR001279">
    <property type="entry name" value="Metallo-B-lactamas"/>
</dbReference>
<organism evidence="3 4">
    <name type="scientific">Actinomadura hallensis</name>
    <dbReference type="NCBI Taxonomy" id="337895"/>
    <lineage>
        <taxon>Bacteria</taxon>
        <taxon>Bacillati</taxon>
        <taxon>Actinomycetota</taxon>
        <taxon>Actinomycetes</taxon>
        <taxon>Streptosporangiales</taxon>
        <taxon>Thermomonosporaceae</taxon>
        <taxon>Actinomadura</taxon>
    </lineage>
</organism>
<accession>A0A543IH28</accession>
<sequence>MAEAAVTSNEGAPMPRPFASSADLDDKPQTLEILADGVYALTAEGDPNAGAVEGEDFVVCFEALATPAAARDWLTILRAHTDKPIRYLVLSHYHAVRTLGAGAFGAPVVVAHDLTRSLIAERGEQDWESELARMPRLFKEPDGIPGLTWPSVTFSGTLTIDLGGDRGDLDLAYCGRGHTEGDIVAWLPRHRILFAGDLVETQAALYTGDAFHREWASRTLDHVASFGAETLVGGRGAVAHGRDAVRDAVGQTRDFLETMIREVGRVRDGGGALRDAFAAVHAALAPAYGRWPIFEHCLPFDVSRLWDELDGVERPRIWTADRDREVWARLQS</sequence>
<dbReference type="AlphaFoldDB" id="A0A543IH28"/>
<dbReference type="CDD" id="cd16282">
    <property type="entry name" value="metallo-hydrolase-like_MBL-fold"/>
    <property type="match status" value="1"/>
</dbReference>
<dbReference type="Gene3D" id="3.60.15.10">
    <property type="entry name" value="Ribonuclease Z/Hydroxyacylglutathione hydrolase-like"/>
    <property type="match status" value="1"/>
</dbReference>
<evidence type="ECO:0000256" key="1">
    <source>
        <dbReference type="SAM" id="MobiDB-lite"/>
    </source>
</evidence>
<feature type="compositionally biased region" description="Polar residues" evidence="1">
    <location>
        <begin position="1"/>
        <end position="10"/>
    </location>
</feature>
<feature type="domain" description="Metallo-beta-lactamase" evidence="2">
    <location>
        <begin position="46"/>
        <end position="235"/>
    </location>
</feature>
<evidence type="ECO:0000259" key="2">
    <source>
        <dbReference type="SMART" id="SM00849"/>
    </source>
</evidence>
<name>A0A543IH28_9ACTN</name>
<dbReference type="SUPFAM" id="SSF56281">
    <property type="entry name" value="Metallo-hydrolase/oxidoreductase"/>
    <property type="match status" value="1"/>
</dbReference>
<dbReference type="EMBL" id="VFPO01000001">
    <property type="protein sequence ID" value="TQM69862.1"/>
    <property type="molecule type" value="Genomic_DNA"/>
</dbReference>
<dbReference type="InterPro" id="IPR050855">
    <property type="entry name" value="NDM-1-like"/>
</dbReference>
<keyword evidence="3" id="KW-0378">Hydrolase</keyword>
<proteinExistence type="predicted"/>
<keyword evidence="4" id="KW-1185">Reference proteome</keyword>
<protein>
    <submittedName>
        <fullName evidence="3">Glyoxylase-like metal-dependent hydrolase (Beta-lactamase superfamily II)</fullName>
    </submittedName>
</protein>
<dbReference type="SMART" id="SM00849">
    <property type="entry name" value="Lactamase_B"/>
    <property type="match status" value="1"/>
</dbReference>
<dbReference type="InterPro" id="IPR036866">
    <property type="entry name" value="RibonucZ/Hydroxyglut_hydro"/>
</dbReference>
<dbReference type="Proteomes" id="UP000316706">
    <property type="component" value="Unassembled WGS sequence"/>
</dbReference>